<evidence type="ECO:0000313" key="1">
    <source>
        <dbReference type="EMBL" id="CAG9184150.1"/>
    </source>
</evidence>
<proteinExistence type="predicted"/>
<gene>
    <name evidence="1" type="ORF">LMG32289_05540</name>
</gene>
<sequence>MIGWSLVQQMQASAESLGGFPCHMKNPGNDILTCVSAEANANDCVGYRWMQENLTSPDDVLPDIVGCFDELIGS</sequence>
<comment type="caution">
    <text evidence="1">The sequence shown here is derived from an EMBL/GenBank/DDBJ whole genome shotgun (WGS) entry which is preliminary data.</text>
</comment>
<evidence type="ECO:0000313" key="2">
    <source>
        <dbReference type="Proteomes" id="UP000706525"/>
    </source>
</evidence>
<dbReference type="RefSeq" id="WP_223994191.1">
    <property type="nucleotide sequence ID" value="NZ_CAJZAG010000012.1"/>
</dbReference>
<dbReference type="EMBL" id="CAJZAG010000012">
    <property type="protein sequence ID" value="CAG9184150.1"/>
    <property type="molecule type" value="Genomic_DNA"/>
</dbReference>
<organism evidence="1 2">
    <name type="scientific">Cupriavidus pampae</name>
    <dbReference type="NCBI Taxonomy" id="659251"/>
    <lineage>
        <taxon>Bacteria</taxon>
        <taxon>Pseudomonadati</taxon>
        <taxon>Pseudomonadota</taxon>
        <taxon>Betaproteobacteria</taxon>
        <taxon>Burkholderiales</taxon>
        <taxon>Burkholderiaceae</taxon>
        <taxon>Cupriavidus</taxon>
    </lineage>
</organism>
<reference evidence="1 2" key="1">
    <citation type="submission" date="2021-08" db="EMBL/GenBank/DDBJ databases">
        <authorList>
            <person name="Peeters C."/>
        </authorList>
    </citation>
    <scope>NUCLEOTIDE SEQUENCE [LARGE SCALE GENOMIC DNA]</scope>
    <source>
        <strain evidence="1 2">LMG 32289</strain>
    </source>
</reference>
<name>A0ABN7ZIP8_9BURK</name>
<protein>
    <submittedName>
        <fullName evidence="1">Uncharacterized protein</fullName>
    </submittedName>
</protein>
<keyword evidence="2" id="KW-1185">Reference proteome</keyword>
<accession>A0ABN7ZIP8</accession>
<dbReference type="Proteomes" id="UP000706525">
    <property type="component" value="Unassembled WGS sequence"/>
</dbReference>